<dbReference type="InterPro" id="IPR004175">
    <property type="entry name" value="RNA_CPDase"/>
</dbReference>
<dbReference type="OrthoDB" id="9787070at2"/>
<dbReference type="PANTHER" id="PTHR35561:SF1">
    <property type="entry name" value="RNA 2',3'-CYCLIC PHOSPHODIESTERASE"/>
    <property type="match status" value="1"/>
</dbReference>
<dbReference type="InterPro" id="IPR009097">
    <property type="entry name" value="Cyclic_Pdiesterase"/>
</dbReference>
<gene>
    <name evidence="3" type="primary">thpR</name>
    <name evidence="3" type="ORF">EAS64_15160</name>
</gene>
<comment type="function">
    <text evidence="2">Hydrolyzes RNA 2',3'-cyclic phosphodiester to an RNA 2'-phosphomonoester.</text>
</comment>
<feature type="short sequence motif" description="HXTX 2" evidence="2">
    <location>
        <begin position="129"/>
        <end position="132"/>
    </location>
</feature>
<dbReference type="GO" id="GO:0008664">
    <property type="term" value="F:RNA 2',3'-cyclic 3'-phosphodiesterase activity"/>
    <property type="evidence" value="ECO:0007669"/>
    <property type="project" value="UniProtKB-EC"/>
</dbReference>
<evidence type="ECO:0000313" key="3">
    <source>
        <dbReference type="EMBL" id="TVZ03799.1"/>
    </source>
</evidence>
<dbReference type="RefSeq" id="WP_145853670.1">
    <property type="nucleotide sequence ID" value="NZ_RPFW01000003.1"/>
</dbReference>
<dbReference type="HAMAP" id="MF_01940">
    <property type="entry name" value="RNA_CPDase"/>
    <property type="match status" value="1"/>
</dbReference>
<dbReference type="NCBIfam" id="TIGR02258">
    <property type="entry name" value="2_5_ligase"/>
    <property type="match status" value="1"/>
</dbReference>
<dbReference type="EC" id="3.1.4.58" evidence="2"/>
<evidence type="ECO:0000256" key="1">
    <source>
        <dbReference type="ARBA" id="ARBA00022801"/>
    </source>
</evidence>
<sequence length="203" mass="21303">MRLFVALAPSEAALDDLEAACAPLRAGAAELRWTGRELRHITLAFLGEVGEDRLPALLPRLERAARRHPAFGLSIAGGGAFPSPARATVLWSGLAGDRKALGELAMSVGAGARRAGAAPPDEGRRYRPHVTLGRCRVPADLRQAVAELSGYAGPAWTATEIQLIRSTLGGQPRYQTIGAWPLKTGLFFRVSAPPGGGSGVPRG</sequence>
<evidence type="ECO:0000313" key="4">
    <source>
        <dbReference type="Proteomes" id="UP000460272"/>
    </source>
</evidence>
<dbReference type="SUPFAM" id="SSF55144">
    <property type="entry name" value="LigT-like"/>
    <property type="match status" value="1"/>
</dbReference>
<feature type="active site" description="Proton acceptor" evidence="2">
    <location>
        <position position="129"/>
    </location>
</feature>
<evidence type="ECO:0000256" key="2">
    <source>
        <dbReference type="HAMAP-Rule" id="MF_01940"/>
    </source>
</evidence>
<feature type="short sequence motif" description="HXTX 1" evidence="2">
    <location>
        <begin position="40"/>
        <end position="43"/>
    </location>
</feature>
<proteinExistence type="inferred from homology"/>
<keyword evidence="4" id="KW-1185">Reference proteome</keyword>
<feature type="active site" description="Proton donor" evidence="2">
    <location>
        <position position="40"/>
    </location>
</feature>
<dbReference type="PANTHER" id="PTHR35561">
    <property type="entry name" value="RNA 2',3'-CYCLIC PHOSPHODIESTERASE"/>
    <property type="match status" value="1"/>
</dbReference>
<dbReference type="Proteomes" id="UP000460272">
    <property type="component" value="Unassembled WGS sequence"/>
</dbReference>
<dbReference type="Pfam" id="PF13563">
    <property type="entry name" value="2_5_RNA_ligase2"/>
    <property type="match status" value="1"/>
</dbReference>
<protein>
    <recommendedName>
        <fullName evidence="2">RNA 2',3'-cyclic phosphodiesterase</fullName>
        <shortName evidence="2">RNA 2',3'-CPDase</shortName>
        <ecNumber evidence="2">3.1.4.58</ecNumber>
    </recommendedName>
</protein>
<accession>A0A6P2BXD1</accession>
<comment type="catalytic activity">
    <reaction evidence="2">
        <text>a 3'-end 2',3'-cyclophospho-ribonucleotide-RNA + H2O = a 3'-end 2'-phospho-ribonucleotide-RNA + H(+)</text>
        <dbReference type="Rhea" id="RHEA:11828"/>
        <dbReference type="Rhea" id="RHEA-COMP:10464"/>
        <dbReference type="Rhea" id="RHEA-COMP:17353"/>
        <dbReference type="ChEBI" id="CHEBI:15377"/>
        <dbReference type="ChEBI" id="CHEBI:15378"/>
        <dbReference type="ChEBI" id="CHEBI:83064"/>
        <dbReference type="ChEBI" id="CHEBI:173113"/>
        <dbReference type="EC" id="3.1.4.58"/>
    </reaction>
</comment>
<dbReference type="AlphaFoldDB" id="A0A6P2BXD1"/>
<comment type="similarity">
    <text evidence="2">Belongs to the 2H phosphoesterase superfamily. ThpR family.</text>
</comment>
<dbReference type="Gene3D" id="3.90.1140.10">
    <property type="entry name" value="Cyclic phosphodiesterase"/>
    <property type="match status" value="1"/>
</dbReference>
<dbReference type="EMBL" id="RPFW01000003">
    <property type="protein sequence ID" value="TVZ03799.1"/>
    <property type="molecule type" value="Genomic_DNA"/>
</dbReference>
<dbReference type="GO" id="GO:0004113">
    <property type="term" value="F:2',3'-cyclic-nucleotide 3'-phosphodiesterase activity"/>
    <property type="evidence" value="ECO:0007669"/>
    <property type="project" value="InterPro"/>
</dbReference>
<reference evidence="3 4" key="1">
    <citation type="submission" date="2018-11" db="EMBL/GenBank/DDBJ databases">
        <title>Trebonia kvetii gen.nov., sp.nov., a novel acidophilic actinobacterium, and proposal of the new actinobacterial family Treboniaceae fam. nov.</title>
        <authorList>
            <person name="Rapoport D."/>
            <person name="Sagova-Mareckova M."/>
            <person name="Sedlacek I."/>
            <person name="Provaznik J."/>
            <person name="Kralova S."/>
            <person name="Pavlinic D."/>
            <person name="Benes V."/>
            <person name="Kopecky J."/>
        </authorList>
    </citation>
    <scope>NUCLEOTIDE SEQUENCE [LARGE SCALE GENOMIC DNA]</scope>
    <source>
        <strain evidence="3 4">15Tr583</strain>
    </source>
</reference>
<comment type="caution">
    <text evidence="3">The sequence shown here is derived from an EMBL/GenBank/DDBJ whole genome shotgun (WGS) entry which is preliminary data.</text>
</comment>
<name>A0A6P2BXD1_9ACTN</name>
<keyword evidence="1 2" id="KW-0378">Hydrolase</keyword>
<organism evidence="3 4">
    <name type="scientific">Trebonia kvetii</name>
    <dbReference type="NCBI Taxonomy" id="2480626"/>
    <lineage>
        <taxon>Bacteria</taxon>
        <taxon>Bacillati</taxon>
        <taxon>Actinomycetota</taxon>
        <taxon>Actinomycetes</taxon>
        <taxon>Streptosporangiales</taxon>
        <taxon>Treboniaceae</taxon>
        <taxon>Trebonia</taxon>
    </lineage>
</organism>